<keyword evidence="4" id="KW-0807">Transducer</keyword>
<gene>
    <name evidence="7" type="ORF">DFR39_10162</name>
</gene>
<dbReference type="InterPro" id="IPR003660">
    <property type="entry name" value="HAMP_dom"/>
</dbReference>
<evidence type="ECO:0000259" key="5">
    <source>
        <dbReference type="PROSITE" id="PS50111"/>
    </source>
</evidence>
<evidence type="ECO:0000256" key="3">
    <source>
        <dbReference type="ARBA" id="ARBA00029447"/>
    </source>
</evidence>
<dbReference type="OrthoDB" id="9806477at2"/>
<organism evidence="7 8">
    <name type="scientific">Roseateles asaccharophilus</name>
    <dbReference type="NCBI Taxonomy" id="582607"/>
    <lineage>
        <taxon>Bacteria</taxon>
        <taxon>Pseudomonadati</taxon>
        <taxon>Pseudomonadota</taxon>
        <taxon>Betaproteobacteria</taxon>
        <taxon>Burkholderiales</taxon>
        <taxon>Sphaerotilaceae</taxon>
        <taxon>Roseateles</taxon>
    </lineage>
</organism>
<dbReference type="Pfam" id="PF12729">
    <property type="entry name" value="4HB_MCP_1"/>
    <property type="match status" value="1"/>
</dbReference>
<dbReference type="EMBL" id="SNXE01000001">
    <property type="protein sequence ID" value="TDP12590.1"/>
    <property type="molecule type" value="Genomic_DNA"/>
</dbReference>
<comment type="similarity">
    <text evidence="3">Belongs to the methyl-accepting chemotaxis (MCP) protein family.</text>
</comment>
<dbReference type="FunFam" id="1.10.287.950:FF:000001">
    <property type="entry name" value="Methyl-accepting chemotaxis sensory transducer"/>
    <property type="match status" value="1"/>
</dbReference>
<comment type="caution">
    <text evidence="7">The sequence shown here is derived from an EMBL/GenBank/DDBJ whole genome shotgun (WGS) entry which is preliminary data.</text>
</comment>
<proteinExistence type="inferred from homology"/>
<dbReference type="PANTHER" id="PTHR43531:SF14">
    <property type="entry name" value="METHYL-ACCEPTING CHEMOTAXIS PROTEIN I-RELATED"/>
    <property type="match status" value="1"/>
</dbReference>
<dbReference type="InterPro" id="IPR004089">
    <property type="entry name" value="MCPsignal_dom"/>
</dbReference>
<evidence type="ECO:0000313" key="8">
    <source>
        <dbReference type="Proteomes" id="UP000295357"/>
    </source>
</evidence>
<dbReference type="InterPro" id="IPR024478">
    <property type="entry name" value="HlyB_4HB_MCP"/>
</dbReference>
<keyword evidence="8" id="KW-1185">Reference proteome</keyword>
<evidence type="ECO:0000313" key="7">
    <source>
        <dbReference type="EMBL" id="TDP12590.1"/>
    </source>
</evidence>
<dbReference type="SMART" id="SM00304">
    <property type="entry name" value="HAMP"/>
    <property type="match status" value="1"/>
</dbReference>
<dbReference type="GO" id="GO:0006935">
    <property type="term" value="P:chemotaxis"/>
    <property type="evidence" value="ECO:0007669"/>
    <property type="project" value="InterPro"/>
</dbReference>
<name>A0A4R6NAS5_9BURK</name>
<evidence type="ECO:0000259" key="6">
    <source>
        <dbReference type="PROSITE" id="PS50885"/>
    </source>
</evidence>
<dbReference type="CDD" id="cd11386">
    <property type="entry name" value="MCP_signal"/>
    <property type="match status" value="1"/>
</dbReference>
<accession>A0A4R6NAS5</accession>
<reference evidence="7 8" key="1">
    <citation type="submission" date="2019-03" db="EMBL/GenBank/DDBJ databases">
        <title>Genomic Encyclopedia of Type Strains, Phase IV (KMG-IV): sequencing the most valuable type-strain genomes for metagenomic binning, comparative biology and taxonomic classification.</title>
        <authorList>
            <person name="Goeker M."/>
        </authorList>
    </citation>
    <scope>NUCLEOTIDE SEQUENCE [LARGE SCALE GENOMIC DNA]</scope>
    <source>
        <strain evidence="7 8">DSM 25082</strain>
    </source>
</reference>
<comment type="subcellular location">
    <subcellularLocation>
        <location evidence="1">Membrane</location>
    </subcellularLocation>
</comment>
<dbReference type="RefSeq" id="WP_133601543.1">
    <property type="nucleotide sequence ID" value="NZ_JAUFPJ010000005.1"/>
</dbReference>
<dbReference type="SMART" id="SM00283">
    <property type="entry name" value="MA"/>
    <property type="match status" value="1"/>
</dbReference>
<dbReference type="InterPro" id="IPR051310">
    <property type="entry name" value="MCP_chemotaxis"/>
</dbReference>
<feature type="domain" description="Methyl-accepting transducer" evidence="5">
    <location>
        <begin position="265"/>
        <end position="494"/>
    </location>
</feature>
<protein>
    <submittedName>
        <fullName evidence="7">Methyl-accepting chemotaxis sensory transducer</fullName>
    </submittedName>
</protein>
<dbReference type="SUPFAM" id="SSF58104">
    <property type="entry name" value="Methyl-accepting chemotaxis protein (MCP) signaling domain"/>
    <property type="match status" value="1"/>
</dbReference>
<dbReference type="PRINTS" id="PR00260">
    <property type="entry name" value="CHEMTRNSDUCR"/>
</dbReference>
<dbReference type="Gene3D" id="1.10.287.950">
    <property type="entry name" value="Methyl-accepting chemotaxis protein"/>
    <property type="match status" value="1"/>
</dbReference>
<dbReference type="PROSITE" id="PS50885">
    <property type="entry name" value="HAMP"/>
    <property type="match status" value="1"/>
</dbReference>
<dbReference type="Proteomes" id="UP000295357">
    <property type="component" value="Unassembled WGS sequence"/>
</dbReference>
<dbReference type="PANTHER" id="PTHR43531">
    <property type="entry name" value="PROTEIN ICFG"/>
    <property type="match status" value="1"/>
</dbReference>
<dbReference type="GO" id="GO:0005886">
    <property type="term" value="C:plasma membrane"/>
    <property type="evidence" value="ECO:0007669"/>
    <property type="project" value="TreeGrafter"/>
</dbReference>
<keyword evidence="2" id="KW-0488">Methylation</keyword>
<evidence type="ECO:0000256" key="4">
    <source>
        <dbReference type="PROSITE-ProRule" id="PRU00284"/>
    </source>
</evidence>
<dbReference type="AlphaFoldDB" id="A0A4R6NAS5"/>
<sequence length="513" mass="54958">MFSLKRWSFAQRMYLMSCVVSLALGALAVMVWVQLSSLSGAAKNIGLSHVAALDHVRTMELNLTRASLQLRHAMLARNEAERSAALVQISEHRAALDAARAAYQGLQGSARELNQQLDAFWSIAEANLSMVQAGDRDAAFAFLVEKTVPARNAVLDVMGHGVQYHRQALSESIERDLVRDADTIMWEIKGVVLLVALLMLSSVWILVRQLRGRVSVSQAVAEKVRDGELDQLVKDEGRDEFSPLLAALLAMQGRLAELVSDIRDNAESVATASAQISQGNSDLSVRTEKQASALQQTAASMEQINGTALSNADSAAQASRLAQQASGVAEQGRKVVDDVVTQMRAIEHASKQVEDIITVINGIAFQTNILALNAAVEAARAGEQGRGFAVVAGEVRTLAQRSAEAARQVRSLISQSVERVATGAGLVDQAGRTMQEVRTSVQRVSDIVSEIAAGSREQMSGVSQVSEAVSHMDQATQQNAALVEQSAAAAESLREQAAGLVRAMSIFRTSPRG</sequence>
<dbReference type="InterPro" id="IPR004090">
    <property type="entry name" value="Chemotax_Me-accpt_rcpt"/>
</dbReference>
<feature type="domain" description="HAMP" evidence="6">
    <location>
        <begin position="208"/>
        <end position="260"/>
    </location>
</feature>
<evidence type="ECO:0000256" key="1">
    <source>
        <dbReference type="ARBA" id="ARBA00004370"/>
    </source>
</evidence>
<dbReference type="PROSITE" id="PS50111">
    <property type="entry name" value="CHEMOTAXIS_TRANSDUC_2"/>
    <property type="match status" value="1"/>
</dbReference>
<dbReference type="GO" id="GO:0007165">
    <property type="term" value="P:signal transduction"/>
    <property type="evidence" value="ECO:0007669"/>
    <property type="project" value="UniProtKB-KW"/>
</dbReference>
<dbReference type="GO" id="GO:0004888">
    <property type="term" value="F:transmembrane signaling receptor activity"/>
    <property type="evidence" value="ECO:0007669"/>
    <property type="project" value="InterPro"/>
</dbReference>
<dbReference type="Pfam" id="PF00015">
    <property type="entry name" value="MCPsignal"/>
    <property type="match status" value="1"/>
</dbReference>
<evidence type="ECO:0000256" key="2">
    <source>
        <dbReference type="ARBA" id="ARBA00022481"/>
    </source>
</evidence>